<protein>
    <submittedName>
        <fullName evidence="1">Uncharacterized protein</fullName>
    </submittedName>
</protein>
<organism evidence="1 2">
    <name type="scientific">Lentinula detonsa</name>
    <dbReference type="NCBI Taxonomy" id="2804962"/>
    <lineage>
        <taxon>Eukaryota</taxon>
        <taxon>Fungi</taxon>
        <taxon>Dikarya</taxon>
        <taxon>Basidiomycota</taxon>
        <taxon>Agaricomycotina</taxon>
        <taxon>Agaricomycetes</taxon>
        <taxon>Agaricomycetidae</taxon>
        <taxon>Agaricales</taxon>
        <taxon>Marasmiineae</taxon>
        <taxon>Omphalotaceae</taxon>
        <taxon>Lentinula</taxon>
    </lineage>
</organism>
<dbReference type="AlphaFoldDB" id="A0A9W8U2S0"/>
<dbReference type="EMBL" id="JANVFU010000001">
    <property type="protein sequence ID" value="KAJ3750352.1"/>
    <property type="molecule type" value="Genomic_DNA"/>
</dbReference>
<keyword evidence="2" id="KW-1185">Reference proteome</keyword>
<name>A0A9W8U2S0_9AGAR</name>
<proteinExistence type="predicted"/>
<evidence type="ECO:0000313" key="1">
    <source>
        <dbReference type="EMBL" id="KAJ3750352.1"/>
    </source>
</evidence>
<comment type="caution">
    <text evidence="1">The sequence shown here is derived from an EMBL/GenBank/DDBJ whole genome shotgun (WGS) entry which is preliminary data.</text>
</comment>
<dbReference type="Proteomes" id="UP001142393">
    <property type="component" value="Unassembled WGS sequence"/>
</dbReference>
<reference evidence="1 2" key="1">
    <citation type="journal article" date="2023" name="Proc. Natl. Acad. Sci. U.S.A.">
        <title>A global phylogenomic analysis of the shiitake genus Lentinula.</title>
        <authorList>
            <person name="Sierra-Patev S."/>
            <person name="Min B."/>
            <person name="Naranjo-Ortiz M."/>
            <person name="Looney B."/>
            <person name="Konkel Z."/>
            <person name="Slot J.C."/>
            <person name="Sakamoto Y."/>
            <person name="Steenwyk J.L."/>
            <person name="Rokas A."/>
            <person name="Carro J."/>
            <person name="Camarero S."/>
            <person name="Ferreira P."/>
            <person name="Molpeceres G."/>
            <person name="Ruiz-Duenas F.J."/>
            <person name="Serrano A."/>
            <person name="Henrissat B."/>
            <person name="Drula E."/>
            <person name="Hughes K.W."/>
            <person name="Mata J.L."/>
            <person name="Ishikawa N.K."/>
            <person name="Vargas-Isla R."/>
            <person name="Ushijima S."/>
            <person name="Smith C.A."/>
            <person name="Donoghue J."/>
            <person name="Ahrendt S."/>
            <person name="Andreopoulos W."/>
            <person name="He G."/>
            <person name="LaButti K."/>
            <person name="Lipzen A."/>
            <person name="Ng V."/>
            <person name="Riley R."/>
            <person name="Sandor L."/>
            <person name="Barry K."/>
            <person name="Martinez A.T."/>
            <person name="Xiao Y."/>
            <person name="Gibbons J.G."/>
            <person name="Terashima K."/>
            <person name="Grigoriev I.V."/>
            <person name="Hibbett D."/>
        </authorList>
    </citation>
    <scope>NUCLEOTIDE SEQUENCE [LARGE SCALE GENOMIC DNA]</scope>
    <source>
        <strain evidence="1 2">TFB7810</strain>
    </source>
</reference>
<evidence type="ECO:0000313" key="2">
    <source>
        <dbReference type="Proteomes" id="UP001142393"/>
    </source>
</evidence>
<accession>A0A9W8U2S0</accession>
<sequence>MSRHETLSDELQAAFHNPRDVGYLYLEAKFSKSGISSLKEVLCEFSDLKASSLTIVPETELKRCLTITSSDTPQVFAPGEWVLIKWGLYHGDIGLVLNDYCDNESMSGVKVLVVPRLDKLAKNFKFLCRKGIKATDRGFGARLQINLEVVRAVLWQHFRIHFVEYVGEFRILRR</sequence>
<gene>
    <name evidence="1" type="ORF">DFH05DRAFT_1518502</name>
</gene>